<dbReference type="Proteomes" id="UP000529417">
    <property type="component" value="Unassembled WGS sequence"/>
</dbReference>
<proteinExistence type="inferred from homology"/>
<feature type="short sequence motif" description="Nudix box" evidence="14">
    <location>
        <begin position="263"/>
        <end position="285"/>
    </location>
</feature>
<dbReference type="GO" id="GO:0006753">
    <property type="term" value="P:nucleoside phosphate metabolic process"/>
    <property type="evidence" value="ECO:0007669"/>
    <property type="project" value="TreeGrafter"/>
</dbReference>
<evidence type="ECO:0000256" key="5">
    <source>
        <dbReference type="ARBA" id="ARBA00022723"/>
    </source>
</evidence>
<sequence length="374" mass="41443">MTLPLRYFLFGTLRHLPLLEAVLGGPAVTEPATLADHAVMRAQGHSFPILIRQPGARAEGLLVHTDADGAARLDLYEEGFDYKVTEVTVETASGPRTARLFASDGAPLRPDGPWDLDDWARRYAAATVEAVPEVLDLARTQPFAVQQARYAMVLARADSTLRARAHPAPATLRRSPRPDDLQVEHLERPYAWFFGVEEAHMRFRRFDGSLSAPVRRAAFVMADAVTVLPYDPATDNVLLIEQHRFGPQVRGDTNPWTLEPIAGRIDPGEPPETTAEREAMEEAALPLRALHPIAQCYPTPGAVTEYLYLFLGLADLSQTHQRIGGLETEAEDIRSHVIPFPRLMELVQNGEVQNGPLLTSTFWLALNRARLRCG</sequence>
<evidence type="ECO:0000256" key="8">
    <source>
        <dbReference type="ARBA" id="ARBA00025164"/>
    </source>
</evidence>
<dbReference type="EC" id="3.6.1.13" evidence="3"/>
<evidence type="ECO:0000256" key="7">
    <source>
        <dbReference type="ARBA" id="ARBA00022842"/>
    </source>
</evidence>
<dbReference type="GO" id="GO:0019144">
    <property type="term" value="F:ADP-sugar diphosphatase activity"/>
    <property type="evidence" value="ECO:0007669"/>
    <property type="project" value="TreeGrafter"/>
</dbReference>
<comment type="function">
    <text evidence="8">Acts on ADP-mannose and ADP-glucose as well as ADP-ribose. Prevents glycogen biosynthesis. The reaction catalyzed by this enzyme is a limiting step of the gluconeogenic process.</text>
</comment>
<feature type="binding site" evidence="13">
    <location>
        <position position="282"/>
    </location>
    <ligand>
        <name>Mg(2+)</name>
        <dbReference type="ChEBI" id="CHEBI:18420"/>
        <label>1</label>
    </ligand>
</feature>
<keyword evidence="17" id="KW-1185">Reference proteome</keyword>
<dbReference type="AlphaFoldDB" id="A0A7Z0KWS5"/>
<dbReference type="InterPro" id="IPR036568">
    <property type="entry name" value="GGCT-like_sf"/>
</dbReference>
<evidence type="ECO:0000256" key="10">
    <source>
        <dbReference type="ARBA" id="ARBA00030308"/>
    </source>
</evidence>
<dbReference type="PANTHER" id="PTHR11839">
    <property type="entry name" value="UDP/ADP-SUGAR PYROPHOSPHATASE"/>
    <property type="match status" value="1"/>
</dbReference>
<dbReference type="Pfam" id="PF06094">
    <property type="entry name" value="GGACT"/>
    <property type="match status" value="1"/>
</dbReference>
<dbReference type="EMBL" id="JACBXS010000007">
    <property type="protein sequence ID" value="NYS24337.1"/>
    <property type="molecule type" value="Genomic_DNA"/>
</dbReference>
<dbReference type="SUPFAM" id="SSF55811">
    <property type="entry name" value="Nudix"/>
    <property type="match status" value="1"/>
</dbReference>
<dbReference type="InterPro" id="IPR004385">
    <property type="entry name" value="NDP_pyrophosphatase"/>
</dbReference>
<dbReference type="RefSeq" id="WP_179905040.1">
    <property type="nucleotide sequence ID" value="NZ_JACBXS010000007.1"/>
</dbReference>
<evidence type="ECO:0000313" key="17">
    <source>
        <dbReference type="Proteomes" id="UP000529417"/>
    </source>
</evidence>
<evidence type="ECO:0000256" key="1">
    <source>
        <dbReference type="ARBA" id="ARBA00001946"/>
    </source>
</evidence>
<evidence type="ECO:0000256" key="13">
    <source>
        <dbReference type="PIRSR" id="PIRSR604385-2"/>
    </source>
</evidence>
<dbReference type="GO" id="GO:0005829">
    <property type="term" value="C:cytosol"/>
    <property type="evidence" value="ECO:0007669"/>
    <property type="project" value="TreeGrafter"/>
</dbReference>
<evidence type="ECO:0000256" key="11">
    <source>
        <dbReference type="ARBA" id="ARBA00033056"/>
    </source>
</evidence>
<evidence type="ECO:0000256" key="14">
    <source>
        <dbReference type="PIRSR" id="PIRSR604385-3"/>
    </source>
</evidence>
<accession>A0A7Z0KWS5</accession>
<dbReference type="InterPro" id="IPR013024">
    <property type="entry name" value="GGCT-like"/>
</dbReference>
<feature type="binding site" evidence="13">
    <location>
        <position position="331"/>
    </location>
    <ligand>
        <name>Mg(2+)</name>
        <dbReference type="ChEBI" id="CHEBI:18420"/>
        <label>1</label>
    </ligand>
</feature>
<keyword evidence="6" id="KW-0378">Hydrolase</keyword>
<dbReference type="GO" id="GO:0047631">
    <property type="term" value="F:ADP-ribose diphosphatase activity"/>
    <property type="evidence" value="ECO:0007669"/>
    <property type="project" value="UniProtKB-EC"/>
</dbReference>
<evidence type="ECO:0000256" key="6">
    <source>
        <dbReference type="ARBA" id="ARBA00022801"/>
    </source>
</evidence>
<dbReference type="GO" id="GO:0019693">
    <property type="term" value="P:ribose phosphate metabolic process"/>
    <property type="evidence" value="ECO:0007669"/>
    <property type="project" value="TreeGrafter"/>
</dbReference>
<dbReference type="SUPFAM" id="SSF110857">
    <property type="entry name" value="Gamma-glutamyl cyclotransferase-like"/>
    <property type="match status" value="1"/>
</dbReference>
<organism evidence="16 17">
    <name type="scientific">Rhabdonatronobacter sediminivivens</name>
    <dbReference type="NCBI Taxonomy" id="2743469"/>
    <lineage>
        <taxon>Bacteria</taxon>
        <taxon>Pseudomonadati</taxon>
        <taxon>Pseudomonadota</taxon>
        <taxon>Alphaproteobacteria</taxon>
        <taxon>Rhodobacterales</taxon>
        <taxon>Paracoccaceae</taxon>
        <taxon>Rhabdonatronobacter</taxon>
    </lineage>
</organism>
<dbReference type="CDD" id="cd24155">
    <property type="entry name" value="NUDIX_ADPRase"/>
    <property type="match status" value="1"/>
</dbReference>
<dbReference type="CDD" id="cd06661">
    <property type="entry name" value="GGCT_like"/>
    <property type="match status" value="1"/>
</dbReference>
<feature type="binding site" evidence="13">
    <location>
        <position position="278"/>
    </location>
    <ligand>
        <name>Mg(2+)</name>
        <dbReference type="ChEBI" id="CHEBI:18420"/>
        <label>1</label>
    </ligand>
</feature>
<evidence type="ECO:0000256" key="12">
    <source>
        <dbReference type="ARBA" id="ARBA00049546"/>
    </source>
</evidence>
<dbReference type="InterPro" id="IPR000086">
    <property type="entry name" value="NUDIX_hydrolase_dom"/>
</dbReference>
<comment type="cofactor">
    <cofactor evidence="1 13">
        <name>Mg(2+)</name>
        <dbReference type="ChEBI" id="CHEBI:18420"/>
    </cofactor>
</comment>
<comment type="catalytic activity">
    <reaction evidence="12">
        <text>ADP-D-ribose + H2O = D-ribose 5-phosphate + AMP + 2 H(+)</text>
        <dbReference type="Rhea" id="RHEA:10412"/>
        <dbReference type="ChEBI" id="CHEBI:15377"/>
        <dbReference type="ChEBI" id="CHEBI:15378"/>
        <dbReference type="ChEBI" id="CHEBI:57967"/>
        <dbReference type="ChEBI" id="CHEBI:78346"/>
        <dbReference type="ChEBI" id="CHEBI:456215"/>
        <dbReference type="EC" id="3.6.1.13"/>
    </reaction>
</comment>
<dbReference type="PANTHER" id="PTHR11839:SF5">
    <property type="entry name" value="ADP-RIBOSE PYROPHOSPHATASE"/>
    <property type="match status" value="1"/>
</dbReference>
<reference evidence="16 17" key="1">
    <citation type="journal article" date="2000" name="Arch. Microbiol.">
        <title>Rhodobaca bogoriensis gen. nov. and sp. nov., an alkaliphilic purple nonsulfur bacterium from African Rift Valley soda lakes.</title>
        <authorList>
            <person name="Milford A.D."/>
            <person name="Achenbach L.A."/>
            <person name="Jung D.O."/>
            <person name="Madigan M.T."/>
        </authorList>
    </citation>
    <scope>NUCLEOTIDE SEQUENCE [LARGE SCALE GENOMIC DNA]</scope>
    <source>
        <strain evidence="16 17">2376</strain>
    </source>
</reference>
<dbReference type="GO" id="GO:0046872">
    <property type="term" value="F:metal ion binding"/>
    <property type="evidence" value="ECO:0007669"/>
    <property type="project" value="UniProtKB-KW"/>
</dbReference>
<dbReference type="Gene3D" id="3.10.490.10">
    <property type="entry name" value="Gamma-glutamyl cyclotransferase-like"/>
    <property type="match status" value="1"/>
</dbReference>
<dbReference type="InterPro" id="IPR009288">
    <property type="entry name" value="AIG2-like_dom"/>
</dbReference>
<name>A0A7Z0KWS5_9RHOB</name>
<dbReference type="InterPro" id="IPR015797">
    <property type="entry name" value="NUDIX_hydrolase-like_dom_sf"/>
</dbReference>
<evidence type="ECO:0000256" key="2">
    <source>
        <dbReference type="ARBA" id="ARBA00007482"/>
    </source>
</evidence>
<comment type="caution">
    <text evidence="16">The sequence shown here is derived from an EMBL/GenBank/DDBJ whole genome shotgun (WGS) entry which is preliminary data.</text>
</comment>
<dbReference type="Pfam" id="PF00293">
    <property type="entry name" value="NUDIX"/>
    <property type="match status" value="1"/>
</dbReference>
<evidence type="ECO:0000313" key="16">
    <source>
        <dbReference type="EMBL" id="NYS24337.1"/>
    </source>
</evidence>
<evidence type="ECO:0000256" key="4">
    <source>
        <dbReference type="ARBA" id="ARBA00013297"/>
    </source>
</evidence>
<feature type="domain" description="Nudix hydrolase" evidence="15">
    <location>
        <begin position="220"/>
        <end position="360"/>
    </location>
</feature>
<evidence type="ECO:0000259" key="15">
    <source>
        <dbReference type="PROSITE" id="PS51462"/>
    </source>
</evidence>
<feature type="binding site" evidence="13">
    <location>
        <position position="262"/>
    </location>
    <ligand>
        <name>Mg(2+)</name>
        <dbReference type="ChEBI" id="CHEBI:18420"/>
        <label>1</label>
    </ligand>
</feature>
<protein>
    <recommendedName>
        <fullName evidence="4">ADP-ribose pyrophosphatase</fullName>
        <ecNumber evidence="3">3.6.1.13</ecNumber>
    </recommendedName>
    <alternativeName>
        <fullName evidence="9">ADP-ribose diphosphatase</fullName>
    </alternativeName>
    <alternativeName>
        <fullName evidence="11">ADP-ribose phosphohydrolase</fullName>
    </alternativeName>
    <alternativeName>
        <fullName evidence="10">Adenosine diphosphoribose pyrophosphatase</fullName>
    </alternativeName>
</protein>
<dbReference type="Gene3D" id="3.90.79.10">
    <property type="entry name" value="Nucleoside Triphosphate Pyrophosphohydrolase"/>
    <property type="match status" value="1"/>
</dbReference>
<evidence type="ECO:0000256" key="9">
    <source>
        <dbReference type="ARBA" id="ARBA00030162"/>
    </source>
</evidence>
<keyword evidence="5 13" id="KW-0479">Metal-binding</keyword>
<evidence type="ECO:0000256" key="3">
    <source>
        <dbReference type="ARBA" id="ARBA00012453"/>
    </source>
</evidence>
<dbReference type="NCBIfam" id="TIGR00052">
    <property type="entry name" value="nudix-type nucleoside diphosphatase, YffH/AdpP family"/>
    <property type="match status" value="1"/>
</dbReference>
<comment type="similarity">
    <text evidence="2">Belongs to the Nudix hydrolase family. NudF subfamily.</text>
</comment>
<dbReference type="PROSITE" id="PS51462">
    <property type="entry name" value="NUDIX"/>
    <property type="match status" value="1"/>
</dbReference>
<keyword evidence="7 13" id="KW-0460">Magnesium</keyword>
<gene>
    <name evidence="16" type="ORF">HUK65_04965</name>
</gene>